<keyword evidence="1" id="KW-1185">Reference proteome</keyword>
<reference evidence="2" key="1">
    <citation type="submission" date="2022-11" db="UniProtKB">
        <authorList>
            <consortium name="WormBaseParasite"/>
        </authorList>
    </citation>
    <scope>IDENTIFICATION</scope>
</reference>
<proteinExistence type="predicted"/>
<dbReference type="Proteomes" id="UP000887569">
    <property type="component" value="Unplaced"/>
</dbReference>
<dbReference type="AlphaFoldDB" id="A0A915A585"/>
<name>A0A915A585_PARUN</name>
<organism evidence="1 2">
    <name type="scientific">Parascaris univalens</name>
    <name type="common">Nematode worm</name>
    <dbReference type="NCBI Taxonomy" id="6257"/>
    <lineage>
        <taxon>Eukaryota</taxon>
        <taxon>Metazoa</taxon>
        <taxon>Ecdysozoa</taxon>
        <taxon>Nematoda</taxon>
        <taxon>Chromadorea</taxon>
        <taxon>Rhabditida</taxon>
        <taxon>Spirurina</taxon>
        <taxon>Ascaridomorpha</taxon>
        <taxon>Ascaridoidea</taxon>
        <taxon>Ascarididae</taxon>
        <taxon>Parascaris</taxon>
    </lineage>
</organism>
<dbReference type="WBParaSite" id="PgE113_g001_t01">
    <property type="protein sequence ID" value="PgE113_g001_t01"/>
    <property type="gene ID" value="PgE113_g001"/>
</dbReference>
<evidence type="ECO:0000313" key="1">
    <source>
        <dbReference type="Proteomes" id="UP000887569"/>
    </source>
</evidence>
<evidence type="ECO:0000313" key="2">
    <source>
        <dbReference type="WBParaSite" id="PgE113_g001_t01"/>
    </source>
</evidence>
<accession>A0A915A585</accession>
<sequence length="54" mass="6362">MRHATEYRSENQRFKNCTKTTNRRNVSVTEKPFIACRNTANKSFSAFIEPKHSK</sequence>
<protein>
    <submittedName>
        <fullName evidence="2">Uncharacterized protein</fullName>
    </submittedName>
</protein>